<dbReference type="PANTHER" id="PTHR24220">
    <property type="entry name" value="IMPORT ATP-BINDING PROTEIN"/>
    <property type="match status" value="1"/>
</dbReference>
<reference evidence="3" key="1">
    <citation type="submission" date="2018-05" db="EMBL/GenBank/DDBJ databases">
        <authorList>
            <person name="Lanie J.A."/>
            <person name="Ng W.-L."/>
            <person name="Kazmierczak K.M."/>
            <person name="Andrzejewski T.M."/>
            <person name="Davidsen T.M."/>
            <person name="Wayne K.J."/>
            <person name="Tettelin H."/>
            <person name="Glass J.I."/>
            <person name="Rusch D."/>
            <person name="Podicherti R."/>
            <person name="Tsui H.-C.T."/>
            <person name="Winkler M.E."/>
        </authorList>
    </citation>
    <scope>NUCLEOTIDE SEQUENCE</scope>
</reference>
<dbReference type="Pfam" id="PF00005">
    <property type="entry name" value="ABC_tran"/>
    <property type="match status" value="1"/>
</dbReference>
<dbReference type="GO" id="GO:0016887">
    <property type="term" value="F:ATP hydrolysis activity"/>
    <property type="evidence" value="ECO:0007669"/>
    <property type="project" value="InterPro"/>
</dbReference>
<dbReference type="PANTHER" id="PTHR24220:SF689">
    <property type="entry name" value="LIPOPROTEIN-RELEASING SYSTEM ATP-BINDING PROTEIN LOLD"/>
    <property type="match status" value="1"/>
</dbReference>
<dbReference type="InterPro" id="IPR015854">
    <property type="entry name" value="ABC_transpr_LolD-like"/>
</dbReference>
<dbReference type="GO" id="GO:0005886">
    <property type="term" value="C:plasma membrane"/>
    <property type="evidence" value="ECO:0007669"/>
    <property type="project" value="TreeGrafter"/>
</dbReference>
<gene>
    <name evidence="3" type="ORF">METZ01_LOCUS133752</name>
</gene>
<feature type="domain" description="ABC transporter" evidence="2">
    <location>
        <begin position="30"/>
        <end position="154"/>
    </location>
</feature>
<comment type="similarity">
    <text evidence="1">Belongs to the ABC transporter superfamily.</text>
</comment>
<dbReference type="InterPro" id="IPR003439">
    <property type="entry name" value="ABC_transporter-like_ATP-bd"/>
</dbReference>
<proteinExistence type="inferred from homology"/>
<name>A0A381YV18_9ZZZZ</name>
<feature type="non-terminal residue" evidence="3">
    <location>
        <position position="154"/>
    </location>
</feature>
<dbReference type="GO" id="GO:0022857">
    <property type="term" value="F:transmembrane transporter activity"/>
    <property type="evidence" value="ECO:0007669"/>
    <property type="project" value="TreeGrafter"/>
</dbReference>
<dbReference type="SUPFAM" id="SSF52540">
    <property type="entry name" value="P-loop containing nucleoside triphosphate hydrolases"/>
    <property type="match status" value="1"/>
</dbReference>
<protein>
    <recommendedName>
        <fullName evidence="2">ABC transporter domain-containing protein</fullName>
    </recommendedName>
</protein>
<evidence type="ECO:0000259" key="2">
    <source>
        <dbReference type="Pfam" id="PF00005"/>
    </source>
</evidence>
<evidence type="ECO:0000256" key="1">
    <source>
        <dbReference type="ARBA" id="ARBA00005417"/>
    </source>
</evidence>
<accession>A0A381YV18</accession>
<dbReference type="AlphaFoldDB" id="A0A381YV18"/>
<sequence>MQNGRKEILKADGLYHVYESKAEDGNVVALRGLHVTVFEGEAVAVIGPSGSGKSTLLKCLGGLMKPSAGGVSLGGSRMTRLTGTQLVELRQRTVSFIFQDSNLLPHLNALDNVAQPLRHQGILPNHARAKAQALLNRLGMGERSLGMPEELSGG</sequence>
<dbReference type="EMBL" id="UINC01019142">
    <property type="protein sequence ID" value="SVA80898.1"/>
    <property type="molecule type" value="Genomic_DNA"/>
</dbReference>
<dbReference type="Gene3D" id="3.40.50.300">
    <property type="entry name" value="P-loop containing nucleotide triphosphate hydrolases"/>
    <property type="match status" value="1"/>
</dbReference>
<evidence type="ECO:0000313" key="3">
    <source>
        <dbReference type="EMBL" id="SVA80898.1"/>
    </source>
</evidence>
<organism evidence="3">
    <name type="scientific">marine metagenome</name>
    <dbReference type="NCBI Taxonomy" id="408172"/>
    <lineage>
        <taxon>unclassified sequences</taxon>
        <taxon>metagenomes</taxon>
        <taxon>ecological metagenomes</taxon>
    </lineage>
</organism>
<dbReference type="GO" id="GO:0005524">
    <property type="term" value="F:ATP binding"/>
    <property type="evidence" value="ECO:0007669"/>
    <property type="project" value="InterPro"/>
</dbReference>
<dbReference type="InterPro" id="IPR027417">
    <property type="entry name" value="P-loop_NTPase"/>
</dbReference>